<name>A0A8K0RT07_9HYPO</name>
<accession>A0A8K0RT07</accession>
<dbReference type="AlphaFoldDB" id="A0A8K0RT07"/>
<evidence type="ECO:0000313" key="3">
    <source>
        <dbReference type="Proteomes" id="UP000813427"/>
    </source>
</evidence>
<gene>
    <name evidence="2" type="ORF">BKA59DRAFT_247430</name>
</gene>
<keyword evidence="3" id="KW-1185">Reference proteome</keyword>
<protein>
    <submittedName>
        <fullName evidence="2">Uncharacterized protein</fullName>
    </submittedName>
</protein>
<dbReference type="OrthoDB" id="5096014at2759"/>
<proteinExistence type="predicted"/>
<organism evidence="2 3">
    <name type="scientific">Fusarium tricinctum</name>
    <dbReference type="NCBI Taxonomy" id="61284"/>
    <lineage>
        <taxon>Eukaryota</taxon>
        <taxon>Fungi</taxon>
        <taxon>Dikarya</taxon>
        <taxon>Ascomycota</taxon>
        <taxon>Pezizomycotina</taxon>
        <taxon>Sordariomycetes</taxon>
        <taxon>Hypocreomycetidae</taxon>
        <taxon>Hypocreales</taxon>
        <taxon>Nectriaceae</taxon>
        <taxon>Fusarium</taxon>
        <taxon>Fusarium tricinctum species complex</taxon>
    </lineage>
</organism>
<evidence type="ECO:0000313" key="2">
    <source>
        <dbReference type="EMBL" id="KAH7238468.1"/>
    </source>
</evidence>
<reference evidence="2" key="1">
    <citation type="journal article" date="2021" name="Nat. Commun.">
        <title>Genetic determinants of endophytism in the Arabidopsis root mycobiome.</title>
        <authorList>
            <person name="Mesny F."/>
            <person name="Miyauchi S."/>
            <person name="Thiergart T."/>
            <person name="Pickel B."/>
            <person name="Atanasova L."/>
            <person name="Karlsson M."/>
            <person name="Huettel B."/>
            <person name="Barry K.W."/>
            <person name="Haridas S."/>
            <person name="Chen C."/>
            <person name="Bauer D."/>
            <person name="Andreopoulos W."/>
            <person name="Pangilinan J."/>
            <person name="LaButti K."/>
            <person name="Riley R."/>
            <person name="Lipzen A."/>
            <person name="Clum A."/>
            <person name="Drula E."/>
            <person name="Henrissat B."/>
            <person name="Kohler A."/>
            <person name="Grigoriev I.V."/>
            <person name="Martin F.M."/>
            <person name="Hacquard S."/>
        </authorList>
    </citation>
    <scope>NUCLEOTIDE SEQUENCE</scope>
    <source>
        <strain evidence="2">MPI-SDFR-AT-0068</strain>
    </source>
</reference>
<evidence type="ECO:0000256" key="1">
    <source>
        <dbReference type="SAM" id="MobiDB-lite"/>
    </source>
</evidence>
<feature type="compositionally biased region" description="Basic and acidic residues" evidence="1">
    <location>
        <begin position="175"/>
        <end position="185"/>
    </location>
</feature>
<dbReference type="Proteomes" id="UP000813427">
    <property type="component" value="Unassembled WGS sequence"/>
</dbReference>
<dbReference type="EMBL" id="JAGPXF010000006">
    <property type="protein sequence ID" value="KAH7238468.1"/>
    <property type="molecule type" value="Genomic_DNA"/>
</dbReference>
<feature type="compositionally biased region" description="Acidic residues" evidence="1">
    <location>
        <begin position="52"/>
        <end position="116"/>
    </location>
</feature>
<feature type="region of interest" description="Disordered" evidence="1">
    <location>
        <begin position="52"/>
        <end position="197"/>
    </location>
</feature>
<sequence>MSWLPKDLYPPGSGIDSKLIEDIVMGDIIKHEIRRSEQVAAILTKVMLVAQQEEDASSSYEYYDEEEEEYEEADYDQNEQDYDQEFEEDYDDDEEEEDEDEDEEESESEEESEYDTNEWASLFLLVNGMPTENEESKSLTRKRSLTRDEASCPPPQAPAAKRQRMEPSIASRVVRTQDTETKEMEMPSSVPSEWLSAPQPNLRNSQLPAPLRTLLQGTPITELHQEAQAFLLALDYLAPGANDMGKAAIDMGIRFSKTARKNEYSIVLKHMLSSPLQAVMYNACRDEEAQHILFWEKVQSVTGRDIPPERIKDRRERCEKRKAEFLAISRARQAEEEAKKKTYQNLTERFVKQIGEATKLPLDEKVSKWLSEIIPIQRK</sequence>
<comment type="caution">
    <text evidence="2">The sequence shown here is derived from an EMBL/GenBank/DDBJ whole genome shotgun (WGS) entry which is preliminary data.</text>
</comment>